<keyword evidence="2" id="KW-1185">Reference proteome</keyword>
<evidence type="ECO:0000313" key="2">
    <source>
        <dbReference type="Proteomes" id="UP000199452"/>
    </source>
</evidence>
<proteinExistence type="predicted"/>
<gene>
    <name evidence="1" type="ORF">SAMN05216323_105918</name>
</gene>
<accession>A0A1G6QAM4</accession>
<evidence type="ECO:0000313" key="1">
    <source>
        <dbReference type="EMBL" id="SDC89261.1"/>
    </source>
</evidence>
<dbReference type="EMBL" id="FMYP01000059">
    <property type="protein sequence ID" value="SDC89261.1"/>
    <property type="molecule type" value="Genomic_DNA"/>
</dbReference>
<name>A0A1G6QAM4_9BACT</name>
<organism evidence="1 2">
    <name type="scientific">Williamwhitmania taraxaci</name>
    <dbReference type="NCBI Taxonomy" id="1640674"/>
    <lineage>
        <taxon>Bacteria</taxon>
        <taxon>Pseudomonadati</taxon>
        <taxon>Bacteroidota</taxon>
        <taxon>Bacteroidia</taxon>
        <taxon>Bacteroidales</taxon>
        <taxon>Williamwhitmaniaceae</taxon>
        <taxon>Williamwhitmania</taxon>
    </lineage>
</organism>
<dbReference type="Proteomes" id="UP000199452">
    <property type="component" value="Unassembled WGS sequence"/>
</dbReference>
<dbReference type="AlphaFoldDB" id="A0A1G6QAM4"/>
<reference evidence="1 2" key="1">
    <citation type="submission" date="2016-09" db="EMBL/GenBank/DDBJ databases">
        <authorList>
            <person name="Capua I."/>
            <person name="De Benedictis P."/>
            <person name="Joannis T."/>
            <person name="Lombin L.H."/>
            <person name="Cattoli G."/>
        </authorList>
    </citation>
    <scope>NUCLEOTIDE SEQUENCE [LARGE SCALE GENOMIC DNA]</scope>
    <source>
        <strain evidence="1 2">A7P-90m</strain>
    </source>
</reference>
<sequence>MQKNMLRGELQGYALCSNEGAVMAAREVMERCGMGMRAASWIATVTPGNQPESWFTRGY</sequence>
<protein>
    <submittedName>
        <fullName evidence="1">Uncharacterized protein</fullName>
    </submittedName>
</protein>